<organism evidence="12 13">
    <name type="scientific">Cloeon dipterum</name>
    <dbReference type="NCBI Taxonomy" id="197152"/>
    <lineage>
        <taxon>Eukaryota</taxon>
        <taxon>Metazoa</taxon>
        <taxon>Ecdysozoa</taxon>
        <taxon>Arthropoda</taxon>
        <taxon>Hexapoda</taxon>
        <taxon>Insecta</taxon>
        <taxon>Pterygota</taxon>
        <taxon>Palaeoptera</taxon>
        <taxon>Ephemeroptera</taxon>
        <taxon>Pisciforma</taxon>
        <taxon>Baetidae</taxon>
        <taxon>Cloeon</taxon>
    </lineage>
</organism>
<keyword evidence="10" id="KW-1133">Transmembrane helix</keyword>
<dbReference type="Pfam" id="PF00755">
    <property type="entry name" value="Carn_acyltransf"/>
    <property type="match status" value="1"/>
</dbReference>
<dbReference type="SUPFAM" id="SSF52777">
    <property type="entry name" value="CoA-dependent acyltransferases"/>
    <property type="match status" value="2"/>
</dbReference>
<dbReference type="GO" id="GO:0004095">
    <property type="term" value="F:carnitine O-palmitoyltransferase activity"/>
    <property type="evidence" value="ECO:0007669"/>
    <property type="project" value="TreeGrafter"/>
</dbReference>
<keyword evidence="3" id="KW-0813">Transport</keyword>
<dbReference type="InterPro" id="IPR039551">
    <property type="entry name" value="Cho/carn_acyl_trans"/>
</dbReference>
<dbReference type="InterPro" id="IPR000542">
    <property type="entry name" value="Carn_acyl_trans"/>
</dbReference>
<dbReference type="GO" id="GO:0006635">
    <property type="term" value="P:fatty acid beta-oxidation"/>
    <property type="evidence" value="ECO:0007669"/>
    <property type="project" value="TreeGrafter"/>
</dbReference>
<feature type="transmembrane region" description="Helical" evidence="10">
    <location>
        <begin position="690"/>
        <end position="712"/>
    </location>
</feature>
<keyword evidence="10" id="KW-0472">Membrane</keyword>
<dbReference type="GO" id="GO:0005739">
    <property type="term" value="C:mitochondrion"/>
    <property type="evidence" value="ECO:0007669"/>
    <property type="project" value="TreeGrafter"/>
</dbReference>
<keyword evidence="13" id="KW-1185">Reference proteome</keyword>
<dbReference type="FunFam" id="1.10.275.20:FF:000001">
    <property type="entry name" value="carnitine O-palmitoyltransferase 2, mitochondrial"/>
    <property type="match status" value="1"/>
</dbReference>
<dbReference type="Gene3D" id="1.10.275.20">
    <property type="entry name" value="Choline/Carnitine o-acyltransferase"/>
    <property type="match status" value="1"/>
</dbReference>
<dbReference type="Gene3D" id="1.20.1280.180">
    <property type="match status" value="1"/>
</dbReference>
<evidence type="ECO:0000256" key="10">
    <source>
        <dbReference type="SAM" id="Phobius"/>
    </source>
</evidence>
<evidence type="ECO:0000256" key="1">
    <source>
        <dbReference type="ARBA" id="ARBA00005005"/>
    </source>
</evidence>
<evidence type="ECO:0000256" key="7">
    <source>
        <dbReference type="ARBA" id="ARBA00023315"/>
    </source>
</evidence>
<comment type="similarity">
    <text evidence="2">Belongs to the carnitine/choline acetyltransferase family.</text>
</comment>
<dbReference type="OrthoDB" id="240216at2759"/>
<keyword evidence="5" id="KW-0276">Fatty acid metabolism</keyword>
<accession>A0A8S1D647</accession>
<evidence type="ECO:0000256" key="2">
    <source>
        <dbReference type="ARBA" id="ARBA00005232"/>
    </source>
</evidence>
<dbReference type="PROSITE" id="PS00440">
    <property type="entry name" value="ACYLTRANSF_C_2"/>
    <property type="match status" value="1"/>
</dbReference>
<dbReference type="InterPro" id="IPR042231">
    <property type="entry name" value="Cho/carn_acyl_trans_2"/>
</dbReference>
<comment type="catalytic activity">
    <reaction evidence="8">
        <text>4,8-dimethylnonanoyl-CoA + (R)-carnitine = O-4,8-dimethylnonanoyl-(R)-carnitine + CoA</text>
        <dbReference type="Rhea" id="RHEA:44860"/>
        <dbReference type="ChEBI" id="CHEBI:16347"/>
        <dbReference type="ChEBI" id="CHEBI:57287"/>
        <dbReference type="ChEBI" id="CHEBI:77061"/>
        <dbReference type="ChEBI" id="CHEBI:84654"/>
    </reaction>
</comment>
<evidence type="ECO:0000256" key="5">
    <source>
        <dbReference type="ARBA" id="ARBA00022832"/>
    </source>
</evidence>
<dbReference type="InterPro" id="IPR023213">
    <property type="entry name" value="CAT-like_dom_sf"/>
</dbReference>
<evidence type="ECO:0000256" key="3">
    <source>
        <dbReference type="ARBA" id="ARBA00022448"/>
    </source>
</evidence>
<dbReference type="Gene3D" id="3.30.559.10">
    <property type="entry name" value="Chloramphenicol acetyltransferase-like domain"/>
    <property type="match status" value="1"/>
</dbReference>
<keyword evidence="10" id="KW-0812">Transmembrane</keyword>
<protein>
    <recommendedName>
        <fullName evidence="11">Choline/carnitine acyltransferase domain-containing protein</fullName>
    </recommendedName>
</protein>
<dbReference type="Proteomes" id="UP000494165">
    <property type="component" value="Unassembled WGS sequence"/>
</dbReference>
<sequence length="870" mass="95764">MILSRLGKHQARNVRGSVVGAIRLKSSSNEYDYQFIQKSRLPSNHFQKSLPRLPIPKLENTRERYLNAQKPLLGEGSDAFNATTKHVDDFVKGEGAKLQEQLIAEDKANKHTNYISGPWFDMYLKDRVPLPINYNPILVLVNDPKPGYNDQVIRATNMLISSLRILKSLRAGILAPEVFHLNPKKSDTDLFYTVTGLLPSSVSWYGAYLFKAFPLDMSQYGNLFNSTRVPCVGKDKIVKNDKANHMLVMRNGNFYVFDALDKNGNILPPSDLLACIDYITKDASAASEFPIGVLTSENRDVWAKARQELEAQGNAEVLNIIDSSIFNLSLDDEAVGSNREKLLRSYLHSDGANRWFDKSFSLIIGKDGTAGINFEHSWGDGVAVLRYFTDMFKDSTNKPQVHPDTKSNFDAANHVRKLEFKLNDSIKKSIAEAKRKHAEISKSLAFDVLEMHNYGKKLCKKHGVSPDSIMQLGFQVGYHKLSGKNVATYESCSTAAFRHGRTETMRPCTMATQAVCNAINGSNQPSNAELLTMIKKCSEVHGNLTKDAAMGQGFDRHLFGLRRLAEQKGALPAIFSDPAYAAINHNILSTSTLSSDIVMAGAFGPVVKDGLGIGYSIMNDMLGAIVSSYPPNNNGAGFVSALKTAYENIFNVLETSNNCNKTRHCSRRIGSNNYFISEPFVSQGFRIMPLIIWLVIVMFILQTTNPSVFKIISTKSKYPPLRPVIDTPLKVIIQRETIVKCCSNSRCRTSNNMSTPLSSTRGVLIKTSSIAEKTIKGSAVTSTAAQDLIPMTALSFDSSTSSTETTSISTIAMPTTTITTTTPTSTTTTTPTTTPTKRCNGVLDRTCRPKTACTIDSNLASQLQMSGAST</sequence>
<name>A0A8S1D647_9INSE</name>
<keyword evidence="6" id="KW-0443">Lipid metabolism</keyword>
<dbReference type="Gene3D" id="3.30.559.70">
    <property type="entry name" value="Choline/Carnitine o-acyltransferase, domain 2"/>
    <property type="match status" value="1"/>
</dbReference>
<dbReference type="PANTHER" id="PTHR22589:SF16">
    <property type="entry name" value="CARNITINE O-PALMITOYLTRANSFERASE 2, MITOCHONDRIAL"/>
    <property type="match status" value="1"/>
</dbReference>
<dbReference type="EMBL" id="CADEPI010000117">
    <property type="protein sequence ID" value="CAB3375685.1"/>
    <property type="molecule type" value="Genomic_DNA"/>
</dbReference>
<evidence type="ECO:0000256" key="4">
    <source>
        <dbReference type="ARBA" id="ARBA00022679"/>
    </source>
</evidence>
<evidence type="ECO:0000313" key="13">
    <source>
        <dbReference type="Proteomes" id="UP000494165"/>
    </source>
</evidence>
<proteinExistence type="inferred from homology"/>
<feature type="domain" description="Choline/carnitine acyltransferase" evidence="11">
    <location>
        <begin position="53"/>
        <end position="643"/>
    </location>
</feature>
<dbReference type="PANTHER" id="PTHR22589">
    <property type="entry name" value="CARNITINE O-ACYLTRANSFERASE"/>
    <property type="match status" value="1"/>
</dbReference>
<evidence type="ECO:0000256" key="9">
    <source>
        <dbReference type="PIRSR" id="PIRSR600542-1"/>
    </source>
</evidence>
<keyword evidence="7" id="KW-0012">Acyltransferase</keyword>
<keyword evidence="4" id="KW-0808">Transferase</keyword>
<dbReference type="AlphaFoldDB" id="A0A8S1D647"/>
<evidence type="ECO:0000313" key="12">
    <source>
        <dbReference type="EMBL" id="CAB3375685.1"/>
    </source>
</evidence>
<evidence type="ECO:0000259" key="11">
    <source>
        <dbReference type="Pfam" id="PF00755"/>
    </source>
</evidence>
<comment type="pathway">
    <text evidence="1">Lipid metabolism; fatty acid beta-oxidation.</text>
</comment>
<evidence type="ECO:0000256" key="6">
    <source>
        <dbReference type="ARBA" id="ARBA00023098"/>
    </source>
</evidence>
<evidence type="ECO:0000256" key="8">
    <source>
        <dbReference type="ARBA" id="ARBA00048999"/>
    </source>
</evidence>
<feature type="active site" description="Proton acceptor" evidence="9">
    <location>
        <position position="376"/>
    </location>
</feature>
<dbReference type="InterPro" id="IPR042572">
    <property type="entry name" value="Carn_acyl_trans_N"/>
</dbReference>
<reference evidence="12 13" key="1">
    <citation type="submission" date="2020-04" db="EMBL/GenBank/DDBJ databases">
        <authorList>
            <person name="Alioto T."/>
            <person name="Alioto T."/>
            <person name="Gomez Garrido J."/>
        </authorList>
    </citation>
    <scope>NUCLEOTIDE SEQUENCE [LARGE SCALE GENOMIC DNA]</scope>
</reference>
<gene>
    <name evidence="12" type="ORF">CLODIP_2_CD14935</name>
</gene>
<comment type="caution">
    <text evidence="12">The sequence shown here is derived from an EMBL/GenBank/DDBJ whole genome shotgun (WGS) entry which is preliminary data.</text>
</comment>